<dbReference type="GeneID" id="5145620"/>
<dbReference type="Proteomes" id="UP000000663">
    <property type="component" value="Chromosome"/>
</dbReference>
<dbReference type="InterPro" id="IPR017871">
    <property type="entry name" value="ABC_transporter-like_CS"/>
</dbReference>
<dbReference type="SMART" id="SM00382">
    <property type="entry name" value="AAA"/>
    <property type="match status" value="1"/>
</dbReference>
<comment type="similarity">
    <text evidence="1">Belongs to the ABC transporter superfamily.</text>
</comment>
<name>Q0W7E8_METAR</name>
<proteinExistence type="inferred from homology"/>
<evidence type="ECO:0000256" key="3">
    <source>
        <dbReference type="ARBA" id="ARBA00022741"/>
    </source>
</evidence>
<evidence type="ECO:0000256" key="4">
    <source>
        <dbReference type="ARBA" id="ARBA00022840"/>
    </source>
</evidence>
<dbReference type="PANTHER" id="PTHR46743">
    <property type="entry name" value="TEICHOIC ACIDS EXPORT ATP-BINDING PROTEIN TAGH"/>
    <property type="match status" value="1"/>
</dbReference>
<organism evidence="6 7">
    <name type="scientific">Methanocella arvoryzae (strain DSM 22066 / NBRC 105507 / MRE50)</name>
    <dbReference type="NCBI Taxonomy" id="351160"/>
    <lineage>
        <taxon>Archaea</taxon>
        <taxon>Methanobacteriati</taxon>
        <taxon>Methanobacteriota</taxon>
        <taxon>Stenosarchaea group</taxon>
        <taxon>Methanomicrobia</taxon>
        <taxon>Methanocellales</taxon>
        <taxon>Methanocellaceae</taxon>
        <taxon>Methanocella</taxon>
    </lineage>
</organism>
<keyword evidence="2" id="KW-0813">Transport</keyword>
<dbReference type="STRING" id="351160.RCIX216"/>
<dbReference type="InterPro" id="IPR003593">
    <property type="entry name" value="AAA+_ATPase"/>
</dbReference>
<keyword evidence="3" id="KW-0547">Nucleotide-binding</keyword>
<dbReference type="GO" id="GO:0005524">
    <property type="term" value="F:ATP binding"/>
    <property type="evidence" value="ECO:0007669"/>
    <property type="project" value="UniProtKB-KW"/>
</dbReference>
<feature type="domain" description="ABC transporter" evidence="5">
    <location>
        <begin position="33"/>
        <end position="257"/>
    </location>
</feature>
<protein>
    <submittedName>
        <fullName evidence="6">ABC-type transport system, ATPase component</fullName>
    </submittedName>
</protein>
<dbReference type="RefSeq" id="WP_012036804.1">
    <property type="nucleotide sequence ID" value="NC_009464.1"/>
</dbReference>
<dbReference type="Gene3D" id="2.70.50.60">
    <property type="entry name" value="abc- transporter (atp binding component) like domain"/>
    <property type="match status" value="1"/>
</dbReference>
<evidence type="ECO:0000313" key="7">
    <source>
        <dbReference type="Proteomes" id="UP000000663"/>
    </source>
</evidence>
<dbReference type="GO" id="GO:0016020">
    <property type="term" value="C:membrane"/>
    <property type="evidence" value="ECO:0007669"/>
    <property type="project" value="InterPro"/>
</dbReference>
<dbReference type="SUPFAM" id="SSF52540">
    <property type="entry name" value="P-loop containing nucleoside triphosphate hydrolases"/>
    <property type="match status" value="1"/>
</dbReference>
<evidence type="ECO:0000313" key="6">
    <source>
        <dbReference type="EMBL" id="CAJ35695.1"/>
    </source>
</evidence>
<dbReference type="EMBL" id="AM114193">
    <property type="protein sequence ID" value="CAJ35695.1"/>
    <property type="molecule type" value="Genomic_DNA"/>
</dbReference>
<accession>Q0W7E8</accession>
<dbReference type="OrthoDB" id="40048at2157"/>
<dbReference type="InterPro" id="IPR050683">
    <property type="entry name" value="Bact_Polysacc_Export_ATP-bd"/>
</dbReference>
<dbReference type="AlphaFoldDB" id="Q0W7E8"/>
<dbReference type="Pfam" id="PF00005">
    <property type="entry name" value="ABC_tran"/>
    <property type="match status" value="1"/>
</dbReference>
<dbReference type="InterPro" id="IPR027417">
    <property type="entry name" value="P-loop_NTPase"/>
</dbReference>
<sequence>MLTGKINRTDETPAIVVRNVSKEFVIPHEKRTTLFENIKGIFSPPSYEKFTALKNVDFVVERGESVGIIGDNGSGKSTLLKIIAKILRPTTGSVEVNGKITPFLELGVGFQPDLTAKENIEVYSTIMGISRKDIAKNIDNVLDFAGMSKFRDTKLKNFSSGMQVRLAFATAIQSTPDILLVDEVLAVGDIDFQQKCLDIFTNYKKQGITMVFVSHDLSAVRRFCDKTLLLKNGKVVAFGKTSEIIDKYVYGAKTEEIAPENITHKESDAPGNSIASGLQQETDKKQMEVDGRWGNHKIVISDVQLFDKYGHQNNKISTGDSLTIKIHYTAHEPIQEPVFGIIISSDNDILCYGTNTDIEGLDLGTVSGNGSIDIVIPFMPLLNGKFYITVAAHSKNNVTYDWLDKKYYFTVINTGRKIGMTNIKSEWIIV</sequence>
<dbReference type="CDD" id="cd03220">
    <property type="entry name" value="ABC_KpsT_Wzt"/>
    <property type="match status" value="1"/>
</dbReference>
<evidence type="ECO:0000256" key="2">
    <source>
        <dbReference type="ARBA" id="ARBA00022448"/>
    </source>
</evidence>
<reference evidence="6 7" key="1">
    <citation type="journal article" date="2006" name="Science">
        <title>Genome of rice cluster I archaea -- the key methane producers in the rice rhizosphere.</title>
        <authorList>
            <person name="Erkel C."/>
            <person name="Kube M."/>
            <person name="Reinhardt R."/>
            <person name="Liesack W."/>
        </authorList>
    </citation>
    <scope>NUCLEOTIDE SEQUENCE [LARGE SCALE GENOMIC DNA]</scope>
    <source>
        <strain evidence="7">DSM 22066 / NBRC 105507 / MRE50</strain>
    </source>
</reference>
<dbReference type="KEGG" id="rci:RCIX216"/>
<dbReference type="GO" id="GO:0140359">
    <property type="term" value="F:ABC-type transporter activity"/>
    <property type="evidence" value="ECO:0007669"/>
    <property type="project" value="InterPro"/>
</dbReference>
<evidence type="ECO:0000256" key="1">
    <source>
        <dbReference type="ARBA" id="ARBA00005417"/>
    </source>
</evidence>
<dbReference type="InterPro" id="IPR003439">
    <property type="entry name" value="ABC_transporter-like_ATP-bd"/>
</dbReference>
<dbReference type="Gene3D" id="3.40.50.300">
    <property type="entry name" value="P-loop containing nucleotide triphosphate hydrolases"/>
    <property type="match status" value="1"/>
</dbReference>
<dbReference type="CDD" id="cd10147">
    <property type="entry name" value="Wzt_C-like"/>
    <property type="match status" value="1"/>
</dbReference>
<keyword evidence="4" id="KW-0067">ATP-binding</keyword>
<evidence type="ECO:0000259" key="5">
    <source>
        <dbReference type="PROSITE" id="PS50893"/>
    </source>
</evidence>
<gene>
    <name evidence="6" type="ORF">RCIX216</name>
</gene>
<dbReference type="PROSITE" id="PS50893">
    <property type="entry name" value="ABC_TRANSPORTER_2"/>
    <property type="match status" value="1"/>
</dbReference>
<dbReference type="PROSITE" id="PS00211">
    <property type="entry name" value="ABC_TRANSPORTER_1"/>
    <property type="match status" value="1"/>
</dbReference>
<dbReference type="PANTHER" id="PTHR46743:SF2">
    <property type="entry name" value="TEICHOIC ACIDS EXPORT ATP-BINDING PROTEIN TAGH"/>
    <property type="match status" value="1"/>
</dbReference>
<dbReference type="InterPro" id="IPR029439">
    <property type="entry name" value="Wzt_C"/>
</dbReference>
<dbReference type="InterPro" id="IPR015860">
    <property type="entry name" value="ABC_transpr_TagH-like"/>
</dbReference>
<dbReference type="GO" id="GO:0016887">
    <property type="term" value="F:ATP hydrolysis activity"/>
    <property type="evidence" value="ECO:0007669"/>
    <property type="project" value="InterPro"/>
</dbReference>
<dbReference type="eggNOG" id="arCOG00210">
    <property type="taxonomic scope" value="Archaea"/>
</dbReference>
<dbReference type="Pfam" id="PF14524">
    <property type="entry name" value="Wzt_C"/>
    <property type="match status" value="1"/>
</dbReference>
<dbReference type="PATRIC" id="fig|351160.9.peg.2541"/>
<keyword evidence="7" id="KW-1185">Reference proteome</keyword>